<accession>A0A2U3LB07</accession>
<gene>
    <name evidence="1" type="ORF">SBF1_430009</name>
</gene>
<sequence length="102" mass="11697">MRLREDKDDTSWKYAYPPTSNLSLKGKLPHSPWVMKMDDDTHLPIKDKNGKYTSTRTAGFSGTQADVIREVQSQNVFMLTPRSLREMYLGEGPLYFHATGFP</sequence>
<evidence type="ECO:0000313" key="1">
    <source>
        <dbReference type="EMBL" id="SPF49072.1"/>
    </source>
</evidence>
<dbReference type="Proteomes" id="UP000238916">
    <property type="component" value="Unassembled WGS sequence"/>
</dbReference>
<protein>
    <submittedName>
        <fullName evidence="1">Uncharacterized protein</fullName>
    </submittedName>
</protein>
<evidence type="ECO:0000313" key="2">
    <source>
        <dbReference type="Proteomes" id="UP000238916"/>
    </source>
</evidence>
<name>A0A2U3LB07_9FIRM</name>
<dbReference type="OrthoDB" id="2088022at2"/>
<dbReference type="EMBL" id="OMOF01000368">
    <property type="protein sequence ID" value="SPF49072.1"/>
    <property type="molecule type" value="Genomic_DNA"/>
</dbReference>
<proteinExistence type="predicted"/>
<organism evidence="1 2">
    <name type="scientific">Candidatus Desulfosporosinus infrequens</name>
    <dbReference type="NCBI Taxonomy" id="2043169"/>
    <lineage>
        <taxon>Bacteria</taxon>
        <taxon>Bacillati</taxon>
        <taxon>Bacillota</taxon>
        <taxon>Clostridia</taxon>
        <taxon>Eubacteriales</taxon>
        <taxon>Desulfitobacteriaceae</taxon>
        <taxon>Desulfosporosinus</taxon>
    </lineage>
</organism>
<reference evidence="2" key="1">
    <citation type="submission" date="2018-02" db="EMBL/GenBank/DDBJ databases">
        <authorList>
            <person name="Hausmann B."/>
        </authorList>
    </citation>
    <scope>NUCLEOTIDE SEQUENCE [LARGE SCALE GENOMIC DNA]</scope>
    <source>
        <strain evidence="2">Peat soil MAG SbF1</strain>
    </source>
</reference>
<dbReference type="AlphaFoldDB" id="A0A2U3LB07"/>